<sequence>MKKDNIEDIYSELEGFSKEPPKELWDNIEARLHPKKKRRGILWFWGSAAAVLLVLFGYVFTNSVKDGTQPTEHITDTEQPKEPSNNKLDSKTTKPIDGIVTNNGNEEGLKESINDRKEQFNDELEQKQLSNSTNPVKQKEKRNSNLTEQIPEKNAINKDEKLKSKLNEGYAQTINKDKINDYDKSSIDSEVALIKKDENINKIEIIKDVAIAGNDSISQVKVKTLLDISETLLAENKTINDSINTDVFETSKWSVEVLGGLSNTAAESTIQDTKVNTASQNDFVYTFKVAYAITDRLVIKSGIGKNVLGQEINNIGYASSENAFSADASQGIVDNEYILFIPSEQLVNDGSVAVDNYSEGSLQQQFNYIQVPFEVSYKLIAKNKYDVSLGVGGNVNFITSNKAFLDGKEIGENLAANSTIFGGTINSNISYEFTKKWILFFEPSYNYFQKPIDNNNQSFSNTQLRFLFGLRFRL</sequence>
<keyword evidence="2" id="KW-1133">Transmembrane helix</keyword>
<evidence type="ECO:0000256" key="1">
    <source>
        <dbReference type="SAM" id="MobiDB-lite"/>
    </source>
</evidence>
<keyword evidence="2" id="KW-0812">Transmembrane</keyword>
<proteinExistence type="predicted"/>
<reference evidence="3 4" key="1">
    <citation type="submission" date="2024-09" db="EMBL/GenBank/DDBJ databases">
        <authorList>
            <person name="Sun Q."/>
            <person name="Mori K."/>
        </authorList>
    </citation>
    <scope>NUCLEOTIDE SEQUENCE [LARGE SCALE GENOMIC DNA]</scope>
    <source>
        <strain evidence="3 4">NCAIM B.02481</strain>
    </source>
</reference>
<dbReference type="EMBL" id="JBHLTQ010000003">
    <property type="protein sequence ID" value="MFC0604442.1"/>
    <property type="molecule type" value="Genomic_DNA"/>
</dbReference>
<organism evidence="3 4">
    <name type="scientific">Winogradskyella pulchriflava</name>
    <dbReference type="NCBI Taxonomy" id="1110688"/>
    <lineage>
        <taxon>Bacteria</taxon>
        <taxon>Pseudomonadati</taxon>
        <taxon>Bacteroidota</taxon>
        <taxon>Flavobacteriia</taxon>
        <taxon>Flavobacteriales</taxon>
        <taxon>Flavobacteriaceae</taxon>
        <taxon>Winogradskyella</taxon>
    </lineage>
</organism>
<dbReference type="RefSeq" id="WP_386062064.1">
    <property type="nucleotide sequence ID" value="NZ_JBHLTQ010000003.1"/>
</dbReference>
<keyword evidence="4" id="KW-1185">Reference proteome</keyword>
<feature type="region of interest" description="Disordered" evidence="1">
    <location>
        <begin position="66"/>
        <end position="110"/>
    </location>
</feature>
<feature type="compositionally biased region" description="Polar residues" evidence="1">
    <location>
        <begin position="127"/>
        <end position="136"/>
    </location>
</feature>
<protein>
    <recommendedName>
        <fullName evidence="5">Outer membrane protein beta-barrel domain-containing protein</fullName>
    </recommendedName>
</protein>
<feature type="region of interest" description="Disordered" evidence="1">
    <location>
        <begin position="125"/>
        <end position="161"/>
    </location>
</feature>
<dbReference type="Proteomes" id="UP001589832">
    <property type="component" value="Unassembled WGS sequence"/>
</dbReference>
<evidence type="ECO:0000256" key="2">
    <source>
        <dbReference type="SAM" id="Phobius"/>
    </source>
</evidence>
<evidence type="ECO:0000313" key="4">
    <source>
        <dbReference type="Proteomes" id="UP001589832"/>
    </source>
</evidence>
<evidence type="ECO:0008006" key="5">
    <source>
        <dbReference type="Google" id="ProtNLM"/>
    </source>
</evidence>
<feature type="transmembrane region" description="Helical" evidence="2">
    <location>
        <begin position="41"/>
        <end position="60"/>
    </location>
</feature>
<comment type="caution">
    <text evidence="3">The sequence shown here is derived from an EMBL/GenBank/DDBJ whole genome shotgun (WGS) entry which is preliminary data.</text>
</comment>
<gene>
    <name evidence="3" type="ORF">ACFFGA_07745</name>
</gene>
<name>A0ABV6Q876_9FLAO</name>
<keyword evidence="2" id="KW-0472">Membrane</keyword>
<evidence type="ECO:0000313" key="3">
    <source>
        <dbReference type="EMBL" id="MFC0604442.1"/>
    </source>
</evidence>
<accession>A0ABV6Q876</accession>